<dbReference type="Pfam" id="PF07859">
    <property type="entry name" value="Abhydrolase_3"/>
    <property type="match status" value="1"/>
</dbReference>
<dbReference type="InterPro" id="IPR013094">
    <property type="entry name" value="AB_hydrolase_3"/>
</dbReference>
<name>A0ABU0GNL7_9CELL</name>
<dbReference type="EMBL" id="JAUSVM010000001">
    <property type="protein sequence ID" value="MDQ0426961.1"/>
    <property type="molecule type" value="Genomic_DNA"/>
</dbReference>
<proteinExistence type="predicted"/>
<dbReference type="Gene3D" id="3.40.50.1820">
    <property type="entry name" value="alpha/beta hydrolase"/>
    <property type="match status" value="1"/>
</dbReference>
<dbReference type="Proteomes" id="UP001240250">
    <property type="component" value="Unassembled WGS sequence"/>
</dbReference>
<comment type="caution">
    <text evidence="3">The sequence shown here is derived from an EMBL/GenBank/DDBJ whole genome shotgun (WGS) entry which is preliminary data.</text>
</comment>
<evidence type="ECO:0000259" key="2">
    <source>
        <dbReference type="Pfam" id="PF07859"/>
    </source>
</evidence>
<gene>
    <name evidence="3" type="ORF">JO380_003342</name>
</gene>
<evidence type="ECO:0000313" key="4">
    <source>
        <dbReference type="Proteomes" id="UP001240250"/>
    </source>
</evidence>
<dbReference type="RefSeq" id="WP_070318993.1">
    <property type="nucleotide sequence ID" value="NZ_JAUSVM010000001.1"/>
</dbReference>
<feature type="domain" description="Alpha/beta hydrolase fold-3" evidence="2">
    <location>
        <begin position="63"/>
        <end position="271"/>
    </location>
</feature>
<reference evidence="3 4" key="1">
    <citation type="submission" date="2023-07" db="EMBL/GenBank/DDBJ databases">
        <title>Sequencing the genomes of 1000 actinobacteria strains.</title>
        <authorList>
            <person name="Klenk H.-P."/>
        </authorList>
    </citation>
    <scope>NUCLEOTIDE SEQUENCE [LARGE SCALE GENOMIC DNA]</scope>
    <source>
        <strain evidence="3 4">DSM 14785</strain>
    </source>
</reference>
<dbReference type="GO" id="GO:0016787">
    <property type="term" value="F:hydrolase activity"/>
    <property type="evidence" value="ECO:0007669"/>
    <property type="project" value="UniProtKB-KW"/>
</dbReference>
<keyword evidence="4" id="KW-1185">Reference proteome</keyword>
<accession>A0ABU0GNL7</accession>
<dbReference type="SUPFAM" id="SSF53474">
    <property type="entry name" value="alpha/beta-Hydrolases"/>
    <property type="match status" value="1"/>
</dbReference>
<dbReference type="EC" id="3.1.1.-" evidence="3"/>
<dbReference type="InterPro" id="IPR050300">
    <property type="entry name" value="GDXG_lipolytic_enzyme"/>
</dbReference>
<sequence length="299" mass="30280">MTTLPDDLRAMRADVATQDAHPTSLLPGVPTGTAERVALADDAPVRALRVYRPVATSGMPAVIVNLHGGGFVLGDGGGDDPYCRFLADAAGCVVVNLEYPLAPEHPYPAAVHHVTDVLAWLTTHGSAIGVDGARLAVGGHSAGGNLAAAACLLGARRGTPRPVGLVVDYAPLDLVQPPAAKLTAAHRAGAAELAEAGARFNAWYLPDPARAAEGLASPLLADDLTVLPATLVVTAALDLLAAEGDAFAERLRAAGVATTHATFPGVDHGFTHAGPAREAAAAWHLMAGFLAGVLAPDAS</sequence>
<dbReference type="PANTHER" id="PTHR48081:SF8">
    <property type="entry name" value="ALPHA_BETA HYDROLASE FOLD-3 DOMAIN-CONTAINING PROTEIN-RELATED"/>
    <property type="match status" value="1"/>
</dbReference>
<evidence type="ECO:0000313" key="3">
    <source>
        <dbReference type="EMBL" id="MDQ0426961.1"/>
    </source>
</evidence>
<keyword evidence="1 3" id="KW-0378">Hydrolase</keyword>
<organism evidence="3 4">
    <name type="scientific">Cellulomonas iranensis</name>
    <dbReference type="NCBI Taxonomy" id="76862"/>
    <lineage>
        <taxon>Bacteria</taxon>
        <taxon>Bacillati</taxon>
        <taxon>Actinomycetota</taxon>
        <taxon>Actinomycetes</taxon>
        <taxon>Micrococcales</taxon>
        <taxon>Cellulomonadaceae</taxon>
        <taxon>Cellulomonas</taxon>
    </lineage>
</organism>
<dbReference type="PANTHER" id="PTHR48081">
    <property type="entry name" value="AB HYDROLASE SUPERFAMILY PROTEIN C4A8.06C"/>
    <property type="match status" value="1"/>
</dbReference>
<protein>
    <submittedName>
        <fullName evidence="3">Acetyl esterase</fullName>
        <ecNumber evidence="3">3.1.1.-</ecNumber>
    </submittedName>
</protein>
<dbReference type="InterPro" id="IPR029058">
    <property type="entry name" value="AB_hydrolase_fold"/>
</dbReference>
<evidence type="ECO:0000256" key="1">
    <source>
        <dbReference type="ARBA" id="ARBA00022801"/>
    </source>
</evidence>